<gene>
    <name evidence="1" type="ORF">GOBAR_AA35881</name>
</gene>
<dbReference type="EMBL" id="KZ669666">
    <property type="protein sequence ID" value="PPR84829.1"/>
    <property type="molecule type" value="Genomic_DNA"/>
</dbReference>
<evidence type="ECO:0000313" key="1">
    <source>
        <dbReference type="EMBL" id="PPR84829.1"/>
    </source>
</evidence>
<dbReference type="OrthoDB" id="10498318at2759"/>
<proteinExistence type="predicted"/>
<sequence length="242" mass="27861">MDVIRWHRYHILHLVEIVGQSKDIGREGVVDSVCNGGNAQIRPSDMFEWMPCADTDIIYYISSELLANQKLWDMKVSLIVLAMVEMWRPKIPPPSQDMEELHKVDLQGKNDEDWKEVHKDYIGAWNSRMEFLPICEPFFSSDTTTCLEYMSWFRVTSKSYLLLVEARNATTCTFNDDDIDVVTDPTIDASFNAQVNTDVYSFWDTIHLHVSGVSDTHLIIVLSRWIIGATIFYWSGGYMMGG</sequence>
<reference evidence="1 2" key="1">
    <citation type="submission" date="2015-01" db="EMBL/GenBank/DDBJ databases">
        <title>Genome of allotetraploid Gossypium barbadense reveals genomic plasticity and fiber elongation in cotton evolution.</title>
        <authorList>
            <person name="Chen X."/>
            <person name="Liu X."/>
            <person name="Zhao B."/>
            <person name="Zheng H."/>
            <person name="Hu Y."/>
            <person name="Lu G."/>
            <person name="Yang C."/>
            <person name="Chen J."/>
            <person name="Shan C."/>
            <person name="Zhang L."/>
            <person name="Zhou Y."/>
            <person name="Wang L."/>
            <person name="Guo W."/>
            <person name="Bai Y."/>
            <person name="Ruan J."/>
            <person name="Shangguan X."/>
            <person name="Mao Y."/>
            <person name="Jiang J."/>
            <person name="Zhu Y."/>
            <person name="Lei J."/>
            <person name="Kang H."/>
            <person name="Chen S."/>
            <person name="He X."/>
            <person name="Wang R."/>
            <person name="Wang Y."/>
            <person name="Chen J."/>
            <person name="Wang L."/>
            <person name="Yu S."/>
            <person name="Wang B."/>
            <person name="Wei J."/>
            <person name="Song S."/>
            <person name="Lu X."/>
            <person name="Gao Z."/>
            <person name="Gu W."/>
            <person name="Deng X."/>
            <person name="Ma D."/>
            <person name="Wang S."/>
            <person name="Liang W."/>
            <person name="Fang L."/>
            <person name="Cai C."/>
            <person name="Zhu X."/>
            <person name="Zhou B."/>
            <person name="Zhang Y."/>
            <person name="Chen Z."/>
            <person name="Xu S."/>
            <person name="Zhu R."/>
            <person name="Wang S."/>
            <person name="Zhang T."/>
            <person name="Zhao G."/>
        </authorList>
    </citation>
    <scope>NUCLEOTIDE SEQUENCE [LARGE SCALE GENOMIC DNA]</scope>
    <source>
        <strain evidence="2">cv. Xinhai21</strain>
        <tissue evidence="1">Leaf</tissue>
    </source>
</reference>
<accession>A0A2P5W156</accession>
<organism evidence="1 2">
    <name type="scientific">Gossypium barbadense</name>
    <name type="common">Sea Island cotton</name>
    <name type="synonym">Hibiscus barbadensis</name>
    <dbReference type="NCBI Taxonomy" id="3634"/>
    <lineage>
        <taxon>Eukaryota</taxon>
        <taxon>Viridiplantae</taxon>
        <taxon>Streptophyta</taxon>
        <taxon>Embryophyta</taxon>
        <taxon>Tracheophyta</taxon>
        <taxon>Spermatophyta</taxon>
        <taxon>Magnoliopsida</taxon>
        <taxon>eudicotyledons</taxon>
        <taxon>Gunneridae</taxon>
        <taxon>Pentapetalae</taxon>
        <taxon>rosids</taxon>
        <taxon>malvids</taxon>
        <taxon>Malvales</taxon>
        <taxon>Malvaceae</taxon>
        <taxon>Malvoideae</taxon>
        <taxon>Gossypium</taxon>
    </lineage>
</organism>
<dbReference type="Proteomes" id="UP000239757">
    <property type="component" value="Unassembled WGS sequence"/>
</dbReference>
<name>A0A2P5W156_GOSBA</name>
<dbReference type="AlphaFoldDB" id="A0A2P5W156"/>
<evidence type="ECO:0008006" key="3">
    <source>
        <dbReference type="Google" id="ProtNLM"/>
    </source>
</evidence>
<evidence type="ECO:0000313" key="2">
    <source>
        <dbReference type="Proteomes" id="UP000239757"/>
    </source>
</evidence>
<protein>
    <recommendedName>
        <fullName evidence="3">Aminotransferase-like plant mobile domain-containing protein</fullName>
    </recommendedName>
</protein>